<dbReference type="AlphaFoldDB" id="A0AAN9GDE1"/>
<dbReference type="CDD" id="cd04301">
    <property type="entry name" value="NAT_SF"/>
    <property type="match status" value="1"/>
</dbReference>
<dbReference type="Proteomes" id="UP001374579">
    <property type="component" value="Unassembled WGS sequence"/>
</dbReference>
<dbReference type="Gene3D" id="3.40.630.30">
    <property type="match status" value="1"/>
</dbReference>
<dbReference type="PANTHER" id="PTHR13538:SF4">
    <property type="entry name" value="N-ALPHA-ACETYLTRANSFERASE 80"/>
    <property type="match status" value="1"/>
</dbReference>
<organism evidence="3 4">
    <name type="scientific">Littorina saxatilis</name>
    <dbReference type="NCBI Taxonomy" id="31220"/>
    <lineage>
        <taxon>Eukaryota</taxon>
        <taxon>Metazoa</taxon>
        <taxon>Spiralia</taxon>
        <taxon>Lophotrochozoa</taxon>
        <taxon>Mollusca</taxon>
        <taxon>Gastropoda</taxon>
        <taxon>Caenogastropoda</taxon>
        <taxon>Littorinimorpha</taxon>
        <taxon>Littorinoidea</taxon>
        <taxon>Littorinidae</taxon>
        <taxon>Littorina</taxon>
    </lineage>
</organism>
<dbReference type="GO" id="GO:0005737">
    <property type="term" value="C:cytoplasm"/>
    <property type="evidence" value="ECO:0007669"/>
    <property type="project" value="TreeGrafter"/>
</dbReference>
<gene>
    <name evidence="3" type="ORF">V1264_018950</name>
</gene>
<evidence type="ECO:0000313" key="3">
    <source>
        <dbReference type="EMBL" id="KAK7104192.1"/>
    </source>
</evidence>
<comment type="caution">
    <text evidence="3">The sequence shown here is derived from an EMBL/GenBank/DDBJ whole genome shotgun (WGS) entry which is preliminary data.</text>
</comment>
<sequence length="235" mass="25732">MEYELVHLHKNKRHFDDCCAILNAEWPRSKAAREHSLNKSCDGLPCCLVYRQVDSKEVIGFSQVVAVQGKDKACLFESVIIHHDLRGKGLGRKLMDATEQFARGMNFKTVYLNTLDKQGFYSHLGYTECGPVVSLGANASRVSEQFLQKLLGTSGDSSDDSDSTKARVNQNTNALSQHPPSSSPALPPPPPPPPAVPAPPPPPPPTQQSQNSTAGLSRHVIRMDPNAVTWMHKSL</sequence>
<feature type="region of interest" description="Disordered" evidence="1">
    <location>
        <begin position="153"/>
        <end position="235"/>
    </location>
</feature>
<evidence type="ECO:0000259" key="2">
    <source>
        <dbReference type="PROSITE" id="PS51186"/>
    </source>
</evidence>
<evidence type="ECO:0000256" key="1">
    <source>
        <dbReference type="SAM" id="MobiDB-lite"/>
    </source>
</evidence>
<keyword evidence="4" id="KW-1185">Reference proteome</keyword>
<feature type="compositionally biased region" description="Pro residues" evidence="1">
    <location>
        <begin position="181"/>
        <end position="206"/>
    </location>
</feature>
<dbReference type="GO" id="GO:1905502">
    <property type="term" value="F:acetyl-CoA binding"/>
    <property type="evidence" value="ECO:0007669"/>
    <property type="project" value="TreeGrafter"/>
</dbReference>
<feature type="domain" description="N-acetyltransferase" evidence="2">
    <location>
        <begin position="6"/>
        <end position="152"/>
    </location>
</feature>
<reference evidence="3 4" key="1">
    <citation type="submission" date="2024-02" db="EMBL/GenBank/DDBJ databases">
        <title>Chromosome-scale genome assembly of the rough periwinkle Littorina saxatilis.</title>
        <authorList>
            <person name="De Jode A."/>
            <person name="Faria R."/>
            <person name="Formenti G."/>
            <person name="Sims Y."/>
            <person name="Smith T.P."/>
            <person name="Tracey A."/>
            <person name="Wood J.M.D."/>
            <person name="Zagrodzka Z.B."/>
            <person name="Johannesson K."/>
            <person name="Butlin R.K."/>
            <person name="Leder E.H."/>
        </authorList>
    </citation>
    <scope>NUCLEOTIDE SEQUENCE [LARGE SCALE GENOMIC DNA]</scope>
    <source>
        <strain evidence="3">Snail1</strain>
        <tissue evidence="3">Muscle</tissue>
    </source>
</reference>
<dbReference type="EMBL" id="JBAMIC010000008">
    <property type="protein sequence ID" value="KAK7104192.1"/>
    <property type="molecule type" value="Genomic_DNA"/>
</dbReference>
<dbReference type="Pfam" id="PF13508">
    <property type="entry name" value="Acetyltransf_7"/>
    <property type="match status" value="1"/>
</dbReference>
<dbReference type="GO" id="GO:0008080">
    <property type="term" value="F:N-acetyltransferase activity"/>
    <property type="evidence" value="ECO:0007669"/>
    <property type="project" value="InterPro"/>
</dbReference>
<proteinExistence type="predicted"/>
<dbReference type="PANTHER" id="PTHR13538">
    <property type="entry name" value="N-ACETYLTRANSFERASE 6"/>
    <property type="match status" value="1"/>
</dbReference>
<evidence type="ECO:0000313" key="4">
    <source>
        <dbReference type="Proteomes" id="UP001374579"/>
    </source>
</evidence>
<name>A0AAN9GDE1_9CAEN</name>
<protein>
    <recommendedName>
        <fullName evidence="2">N-acetyltransferase domain-containing protein</fullName>
    </recommendedName>
</protein>
<dbReference type="InterPro" id="IPR016181">
    <property type="entry name" value="Acyl_CoA_acyltransferase"/>
</dbReference>
<dbReference type="PROSITE" id="PS51186">
    <property type="entry name" value="GNAT"/>
    <property type="match status" value="1"/>
</dbReference>
<dbReference type="InterPro" id="IPR000182">
    <property type="entry name" value="GNAT_dom"/>
</dbReference>
<dbReference type="InterPro" id="IPR039840">
    <property type="entry name" value="NAA80"/>
</dbReference>
<accession>A0AAN9GDE1</accession>
<dbReference type="SUPFAM" id="SSF55729">
    <property type="entry name" value="Acyl-CoA N-acyltransferases (Nat)"/>
    <property type="match status" value="1"/>
</dbReference>
<feature type="compositionally biased region" description="Polar residues" evidence="1">
    <location>
        <begin position="166"/>
        <end position="178"/>
    </location>
</feature>